<accession>A0A9X6YMG4</accession>
<name>A0A9X6YMG4_BACCE</name>
<protein>
    <submittedName>
        <fullName evidence="1">Uncharacterized protein</fullName>
    </submittedName>
</protein>
<dbReference type="RefSeq" id="WP_098126372.1">
    <property type="nucleotide sequence ID" value="NZ_NUAN01000071.1"/>
</dbReference>
<gene>
    <name evidence="1" type="ORF">CN553_12015</name>
</gene>
<evidence type="ECO:0000313" key="1">
    <source>
        <dbReference type="EMBL" id="PEN97771.1"/>
    </source>
</evidence>
<dbReference type="Proteomes" id="UP000220691">
    <property type="component" value="Unassembled WGS sequence"/>
</dbReference>
<sequence>MGVQTTYDEMRDRLRDELNDCLRLAKELMVGEDIWGYEDMREDYAVDVYQAIKKARDTV</sequence>
<proteinExistence type="predicted"/>
<organism evidence="1 2">
    <name type="scientific">Bacillus cereus</name>
    <dbReference type="NCBI Taxonomy" id="1396"/>
    <lineage>
        <taxon>Bacteria</taxon>
        <taxon>Bacillati</taxon>
        <taxon>Bacillota</taxon>
        <taxon>Bacilli</taxon>
        <taxon>Bacillales</taxon>
        <taxon>Bacillaceae</taxon>
        <taxon>Bacillus</taxon>
        <taxon>Bacillus cereus group</taxon>
    </lineage>
</organism>
<reference evidence="1 2" key="1">
    <citation type="submission" date="2017-09" db="EMBL/GenBank/DDBJ databases">
        <title>Large-scale bioinformatics analysis of Bacillus genomes uncovers conserved roles of natural products in bacterial physiology.</title>
        <authorList>
            <consortium name="Agbiome Team Llc"/>
            <person name="Bleich R.M."/>
            <person name="Kirk G.J."/>
            <person name="Santa Maria K.C."/>
            <person name="Allen S.E."/>
            <person name="Farag S."/>
            <person name="Shank E.A."/>
            <person name="Bowers A."/>
        </authorList>
    </citation>
    <scope>NUCLEOTIDE SEQUENCE [LARGE SCALE GENOMIC DNA]</scope>
    <source>
        <strain evidence="1 2">AFS027647</strain>
    </source>
</reference>
<dbReference type="AlphaFoldDB" id="A0A9X6YMG4"/>
<comment type="caution">
    <text evidence="1">The sequence shown here is derived from an EMBL/GenBank/DDBJ whole genome shotgun (WGS) entry which is preliminary data.</text>
</comment>
<evidence type="ECO:0000313" key="2">
    <source>
        <dbReference type="Proteomes" id="UP000220691"/>
    </source>
</evidence>
<dbReference type="EMBL" id="NUAN01000071">
    <property type="protein sequence ID" value="PEN97771.1"/>
    <property type="molecule type" value="Genomic_DNA"/>
</dbReference>